<name>A0A067RJ18_ZOONE</name>
<dbReference type="GO" id="GO:0071567">
    <property type="term" value="F:deUFMylase activity"/>
    <property type="evidence" value="ECO:0007669"/>
    <property type="project" value="TreeGrafter"/>
</dbReference>
<evidence type="ECO:0000256" key="7">
    <source>
        <dbReference type="ARBA" id="ARBA00073264"/>
    </source>
</evidence>
<dbReference type="FunFam" id="3.90.70.130:FF:000001">
    <property type="entry name" value="Probable Ufm1-specific protease 2"/>
    <property type="match status" value="1"/>
</dbReference>
<keyword evidence="4" id="KW-0378">Hydrolase</keyword>
<dbReference type="AlphaFoldDB" id="A0A067RJ18"/>
<evidence type="ECO:0000256" key="1">
    <source>
        <dbReference type="ARBA" id="ARBA00008552"/>
    </source>
</evidence>
<evidence type="ECO:0000256" key="5">
    <source>
        <dbReference type="ARBA" id="ARBA00022807"/>
    </source>
</evidence>
<proteinExistence type="inferred from homology"/>
<evidence type="ECO:0000313" key="12">
    <source>
        <dbReference type="Proteomes" id="UP000027135"/>
    </source>
</evidence>
<dbReference type="InterPro" id="IPR058757">
    <property type="entry name" value="UFSP2_MPN_N"/>
</dbReference>
<dbReference type="InterPro" id="IPR012462">
    <property type="entry name" value="UFSP1/2_DUB_cat"/>
</dbReference>
<feature type="domain" description="UFSP2 N-terminal MPN-like" evidence="10">
    <location>
        <begin position="1"/>
        <end position="138"/>
    </location>
</feature>
<gene>
    <name evidence="11" type="ORF">L798_11380</name>
</gene>
<dbReference type="EMBL" id="KK852444">
    <property type="protein sequence ID" value="KDR23802.1"/>
    <property type="molecule type" value="Genomic_DNA"/>
</dbReference>
<keyword evidence="3" id="KW-0833">Ubl conjugation pathway</keyword>
<dbReference type="GO" id="GO:0005783">
    <property type="term" value="C:endoplasmic reticulum"/>
    <property type="evidence" value="ECO:0007669"/>
    <property type="project" value="TreeGrafter"/>
</dbReference>
<keyword evidence="2 11" id="KW-0645">Protease</keyword>
<dbReference type="Pfam" id="PF07910">
    <property type="entry name" value="Peptidase_C78"/>
    <property type="match status" value="1"/>
</dbReference>
<dbReference type="GO" id="GO:0005634">
    <property type="term" value="C:nucleus"/>
    <property type="evidence" value="ECO:0007669"/>
    <property type="project" value="TreeGrafter"/>
</dbReference>
<dbReference type="PANTHER" id="PTHR48153">
    <property type="entry name" value="UFM1-SPECIFIC PROTEASE 2"/>
    <property type="match status" value="1"/>
</dbReference>
<evidence type="ECO:0000259" key="10">
    <source>
        <dbReference type="Pfam" id="PF26560"/>
    </source>
</evidence>
<dbReference type="InterPro" id="IPR049387">
    <property type="entry name" value="UFSP2-like_2nd"/>
</dbReference>
<dbReference type="STRING" id="136037.A0A067RJ18"/>
<evidence type="ECO:0000313" key="11">
    <source>
        <dbReference type="EMBL" id="KDR23802.1"/>
    </source>
</evidence>
<dbReference type="Pfam" id="PF26560">
    <property type="entry name" value="UFSP2_MPN_insect"/>
    <property type="match status" value="1"/>
</dbReference>
<sequence>MLPRLKISSNVIDRLNAVTSECSGYLFGLMHDDTLFVVGLGFDLNEECNSLSLDDQERCISQSKLHFPTEVDVCGFVTFTDSYFTPEFLEGLEQNVHITDNPLLLLYQLGNLTGIKAQLYVHENLKDATYEVVSETDIWTQFVHVRLQTRLPLTCELQADAISETLVMLQKKVAAGVVCFHFPKSSVYLKSSSSENGLNGISGDQTVGELCDIHGSSESNHSLTGGRVKVKGKKKCSPKEADLLSVEMLLKASRDSLVESPNKCAPIIHLINRSYRCLKTVIKVDTISMVHRNSKVVHLYTALVDSLWRNLKLIENSFLEQISNSVDSMFVVSAPETYHFLPRECGHFVTVVYQKQKHDSELDTERRLLHKLLALPLDRPYFRRGCAHLFTEDIPVNAPLINVHEGLTPTVNGGEVSLVQGTYSYHHYRQDHIDDSGWGCAYRSLQTIVSWFKWQGYSERAIPTHHEIQQCLVTIGDKPSSFVGSCQWIGSTEVSFCLESMLGVTSRILSVSSGEELGSLGGELAYHFKIEGTPIMIGGGVLAHTILGVDFNKNSGDLKFLILDPHYTGSEDLQIIQGKGWCGWKGVSFWNKAAYYNLCLPQRPRGP</sequence>
<dbReference type="eggNOG" id="KOG2433">
    <property type="taxonomic scope" value="Eukaryota"/>
</dbReference>
<protein>
    <recommendedName>
        <fullName evidence="7">Probable Ufm1-specific protease 2</fullName>
    </recommendedName>
</protein>
<reference evidence="11 12" key="1">
    <citation type="journal article" date="2014" name="Nat. Commun.">
        <title>Molecular traces of alternative social organization in a termite genome.</title>
        <authorList>
            <person name="Terrapon N."/>
            <person name="Li C."/>
            <person name="Robertson H.M."/>
            <person name="Ji L."/>
            <person name="Meng X."/>
            <person name="Booth W."/>
            <person name="Chen Z."/>
            <person name="Childers C.P."/>
            <person name="Glastad K.M."/>
            <person name="Gokhale K."/>
            <person name="Gowin J."/>
            <person name="Gronenberg W."/>
            <person name="Hermansen R.A."/>
            <person name="Hu H."/>
            <person name="Hunt B.G."/>
            <person name="Huylmans A.K."/>
            <person name="Khalil S.M."/>
            <person name="Mitchell R.D."/>
            <person name="Munoz-Torres M.C."/>
            <person name="Mustard J.A."/>
            <person name="Pan H."/>
            <person name="Reese J.T."/>
            <person name="Scharf M.E."/>
            <person name="Sun F."/>
            <person name="Vogel H."/>
            <person name="Xiao J."/>
            <person name="Yang W."/>
            <person name="Yang Z."/>
            <person name="Yang Z."/>
            <person name="Zhou J."/>
            <person name="Zhu J."/>
            <person name="Brent C.S."/>
            <person name="Elsik C.G."/>
            <person name="Goodisman M.A."/>
            <person name="Liberles D.A."/>
            <person name="Roe R.M."/>
            <person name="Vargo E.L."/>
            <person name="Vilcinskas A."/>
            <person name="Wang J."/>
            <person name="Bornberg-Bauer E."/>
            <person name="Korb J."/>
            <person name="Zhang G."/>
            <person name="Liebig J."/>
        </authorList>
    </citation>
    <scope>NUCLEOTIDE SEQUENCE [LARGE SCALE GENOMIC DNA]</scope>
    <source>
        <tissue evidence="11">Whole organism</tissue>
    </source>
</reference>
<comment type="function">
    <text evidence="6">Thiol protease which recognizes and hydrolyzes the peptide bond at the C-terminal Gly of UFM1, a ubiquitin-like modifier protein bound to a number of target proteins. Does not hydrolyze SUMO1 or ISG15 ubiquitin-like proteins.</text>
</comment>
<dbReference type="FunCoup" id="A0A067RJ18">
    <property type="interactions" value="488"/>
</dbReference>
<dbReference type="OMA" id="CGLVKFG"/>
<evidence type="ECO:0000256" key="4">
    <source>
        <dbReference type="ARBA" id="ARBA00022801"/>
    </source>
</evidence>
<accession>A0A067RJ18</accession>
<feature type="domain" description="UFSP2 second" evidence="9">
    <location>
        <begin position="164"/>
        <end position="393"/>
    </location>
</feature>
<comment type="similarity">
    <text evidence="1">Belongs to the peptidase C78 family.</text>
</comment>
<dbReference type="InParanoid" id="A0A067RJ18"/>
<feature type="domain" description="UFSP1/2/DUB catalytic" evidence="8">
    <location>
        <begin position="415"/>
        <end position="599"/>
    </location>
</feature>
<dbReference type="PANTHER" id="PTHR48153:SF2">
    <property type="entry name" value="UFM1-SPECIFIC PROTEASE 2"/>
    <property type="match status" value="1"/>
</dbReference>
<evidence type="ECO:0000256" key="3">
    <source>
        <dbReference type="ARBA" id="ARBA00022786"/>
    </source>
</evidence>
<keyword evidence="12" id="KW-1185">Reference proteome</keyword>
<keyword evidence="5" id="KW-0788">Thiol protease</keyword>
<dbReference type="Proteomes" id="UP000027135">
    <property type="component" value="Unassembled WGS sequence"/>
</dbReference>
<dbReference type="GO" id="GO:0006508">
    <property type="term" value="P:proteolysis"/>
    <property type="evidence" value="ECO:0007669"/>
    <property type="project" value="UniProtKB-KW"/>
</dbReference>
<dbReference type="Gene3D" id="3.90.70.130">
    <property type="match status" value="1"/>
</dbReference>
<organism evidence="11 12">
    <name type="scientific">Zootermopsis nevadensis</name>
    <name type="common">Dampwood termite</name>
    <dbReference type="NCBI Taxonomy" id="136037"/>
    <lineage>
        <taxon>Eukaryota</taxon>
        <taxon>Metazoa</taxon>
        <taxon>Ecdysozoa</taxon>
        <taxon>Arthropoda</taxon>
        <taxon>Hexapoda</taxon>
        <taxon>Insecta</taxon>
        <taxon>Pterygota</taxon>
        <taxon>Neoptera</taxon>
        <taxon>Polyneoptera</taxon>
        <taxon>Dictyoptera</taxon>
        <taxon>Blattodea</taxon>
        <taxon>Blattoidea</taxon>
        <taxon>Termitoidae</taxon>
        <taxon>Termopsidae</taxon>
        <taxon>Zootermopsis</taxon>
    </lineage>
</organism>
<evidence type="ECO:0000259" key="9">
    <source>
        <dbReference type="Pfam" id="PF20908"/>
    </source>
</evidence>
<evidence type="ECO:0000256" key="2">
    <source>
        <dbReference type="ARBA" id="ARBA00022670"/>
    </source>
</evidence>
<dbReference type="Pfam" id="PF20908">
    <property type="entry name" value="UfSP2_N"/>
    <property type="match status" value="1"/>
</dbReference>
<evidence type="ECO:0000256" key="6">
    <source>
        <dbReference type="ARBA" id="ARBA00057559"/>
    </source>
</evidence>
<evidence type="ECO:0000259" key="8">
    <source>
        <dbReference type="Pfam" id="PF07910"/>
    </source>
</evidence>